<dbReference type="SUPFAM" id="SSF48498">
    <property type="entry name" value="Tetracyclin repressor-like, C-terminal domain"/>
    <property type="match status" value="1"/>
</dbReference>
<dbReference type="GO" id="GO:0003677">
    <property type="term" value="F:DNA binding"/>
    <property type="evidence" value="ECO:0007669"/>
    <property type="project" value="UniProtKB-UniRule"/>
</dbReference>
<evidence type="ECO:0000313" key="7">
    <source>
        <dbReference type="EMBL" id="GAB97611.1"/>
    </source>
</evidence>
<keyword evidence="1" id="KW-0678">Repressor</keyword>
<keyword evidence="4" id="KW-0804">Transcription</keyword>
<dbReference type="SUPFAM" id="SSF46689">
    <property type="entry name" value="Homeodomain-like"/>
    <property type="match status" value="1"/>
</dbReference>
<dbReference type="Pfam" id="PF02909">
    <property type="entry name" value="TetR_C_1"/>
    <property type="match status" value="1"/>
</dbReference>
<dbReference type="InterPro" id="IPR009057">
    <property type="entry name" value="Homeodomain-like_sf"/>
</dbReference>
<sequence>MARKRAALTRQGVVAQAVSLADADGVGALSMRALATRLGVEAMSLYHHVGSKDVLLDAMVDAVFAEIHLPVVGAPWRVEMRRRGVSGRAALLRHRWAVGLMDSRRQPGPATMAHHDAVIGCLLRDGFDLPGTATAVALLDAQLYGFVLQEVALPFETPGELAQIGADILGEQARAAYPHFAAFADGHALQPGFAFADEFEPTLDLALDAVAGLRRAL</sequence>
<evidence type="ECO:0000256" key="5">
    <source>
        <dbReference type="PROSITE-ProRule" id="PRU00335"/>
    </source>
</evidence>
<evidence type="ECO:0000259" key="6">
    <source>
        <dbReference type="PROSITE" id="PS50977"/>
    </source>
</evidence>
<organism evidence="7 8">
    <name type="scientific">Kineosphaera limosa NBRC 100340</name>
    <dbReference type="NCBI Taxonomy" id="1184609"/>
    <lineage>
        <taxon>Bacteria</taxon>
        <taxon>Bacillati</taxon>
        <taxon>Actinomycetota</taxon>
        <taxon>Actinomycetes</taxon>
        <taxon>Micrococcales</taxon>
        <taxon>Dermatophilaceae</taxon>
        <taxon>Kineosphaera</taxon>
    </lineage>
</organism>
<dbReference type="Pfam" id="PF00440">
    <property type="entry name" value="TetR_N"/>
    <property type="match status" value="1"/>
</dbReference>
<comment type="caution">
    <text evidence="7">The sequence shown here is derived from an EMBL/GenBank/DDBJ whole genome shotgun (WGS) entry which is preliminary data.</text>
</comment>
<evidence type="ECO:0000256" key="3">
    <source>
        <dbReference type="ARBA" id="ARBA00023125"/>
    </source>
</evidence>
<dbReference type="InterPro" id="IPR001647">
    <property type="entry name" value="HTH_TetR"/>
</dbReference>
<dbReference type="GO" id="GO:0045892">
    <property type="term" value="P:negative regulation of DNA-templated transcription"/>
    <property type="evidence" value="ECO:0007669"/>
    <property type="project" value="InterPro"/>
</dbReference>
<dbReference type="InterPro" id="IPR036271">
    <property type="entry name" value="Tet_transcr_reg_TetR-rel_C_sf"/>
</dbReference>
<feature type="domain" description="HTH tetR-type" evidence="6">
    <location>
        <begin position="7"/>
        <end position="67"/>
    </location>
</feature>
<dbReference type="GO" id="GO:0046677">
    <property type="term" value="P:response to antibiotic"/>
    <property type="evidence" value="ECO:0007669"/>
    <property type="project" value="InterPro"/>
</dbReference>
<feature type="DNA-binding region" description="H-T-H motif" evidence="5">
    <location>
        <begin position="30"/>
        <end position="49"/>
    </location>
</feature>
<evidence type="ECO:0000256" key="4">
    <source>
        <dbReference type="ARBA" id="ARBA00023163"/>
    </source>
</evidence>
<dbReference type="Gene3D" id="1.10.357.10">
    <property type="entry name" value="Tetracycline Repressor, domain 2"/>
    <property type="match status" value="1"/>
</dbReference>
<dbReference type="InterPro" id="IPR004111">
    <property type="entry name" value="Repressor_TetR_C"/>
</dbReference>
<keyword evidence="8" id="KW-1185">Reference proteome</keyword>
<name>K6WUT1_9MICO</name>
<dbReference type="RefSeq" id="WP_006594143.1">
    <property type="nucleotide sequence ID" value="NZ_BAHD01000075.1"/>
</dbReference>
<dbReference type="InterPro" id="IPR003012">
    <property type="entry name" value="Tet_transcr_reg_TetR"/>
</dbReference>
<dbReference type="AlphaFoldDB" id="K6WUT1"/>
<protein>
    <submittedName>
        <fullName evidence="7">Putative TetR family transcriptional regulator</fullName>
    </submittedName>
</protein>
<dbReference type="eggNOG" id="COG1309">
    <property type="taxonomic scope" value="Bacteria"/>
</dbReference>
<evidence type="ECO:0000256" key="2">
    <source>
        <dbReference type="ARBA" id="ARBA00023015"/>
    </source>
</evidence>
<proteinExistence type="predicted"/>
<evidence type="ECO:0000313" key="8">
    <source>
        <dbReference type="Proteomes" id="UP000008366"/>
    </source>
</evidence>
<dbReference type="STRING" id="1184609.KILIM_075_00300"/>
<keyword evidence="3 5" id="KW-0238">DNA-binding</keyword>
<keyword evidence="2" id="KW-0805">Transcription regulation</keyword>
<dbReference type="Proteomes" id="UP000008366">
    <property type="component" value="Unassembled WGS sequence"/>
</dbReference>
<reference evidence="7 8" key="1">
    <citation type="submission" date="2012-08" db="EMBL/GenBank/DDBJ databases">
        <title>Whole genome shotgun sequence of Kineosphaera limosa NBRC 100340.</title>
        <authorList>
            <person name="Yoshida I."/>
            <person name="Isaki S."/>
            <person name="Hosoyama A."/>
            <person name="Tsuchikane K."/>
            <person name="Katsumata H."/>
            <person name="Ando Y."/>
            <person name="Ohji S."/>
            <person name="Hamada M."/>
            <person name="Tamura T."/>
            <person name="Yamazoe A."/>
            <person name="Yamazaki S."/>
            <person name="Fujita N."/>
        </authorList>
    </citation>
    <scope>NUCLEOTIDE SEQUENCE [LARGE SCALE GENOMIC DNA]</scope>
    <source>
        <strain evidence="7 8">NBRC 100340</strain>
    </source>
</reference>
<gene>
    <name evidence="7" type="ORF">KILIM_075_00300</name>
</gene>
<accession>K6WUT1</accession>
<dbReference type="EMBL" id="BAHD01000075">
    <property type="protein sequence ID" value="GAB97611.1"/>
    <property type="molecule type" value="Genomic_DNA"/>
</dbReference>
<dbReference type="Gene3D" id="1.10.10.60">
    <property type="entry name" value="Homeodomain-like"/>
    <property type="match status" value="1"/>
</dbReference>
<dbReference type="PRINTS" id="PR00400">
    <property type="entry name" value="TETREPRESSOR"/>
</dbReference>
<dbReference type="PROSITE" id="PS50977">
    <property type="entry name" value="HTH_TETR_2"/>
    <property type="match status" value="1"/>
</dbReference>
<evidence type="ECO:0000256" key="1">
    <source>
        <dbReference type="ARBA" id="ARBA00022491"/>
    </source>
</evidence>